<accession>G8BRH7</accession>
<dbReference type="eggNOG" id="ENOG502QRUI">
    <property type="taxonomic scope" value="Eukaryota"/>
</dbReference>
<reference evidence="2 3" key="1">
    <citation type="journal article" date="2011" name="Proc. Natl. Acad. Sci. U.S.A.">
        <title>Evolutionary erosion of yeast sex chromosomes by mating-type switching accidents.</title>
        <authorList>
            <person name="Gordon J.L."/>
            <person name="Armisen D."/>
            <person name="Proux-Wera E."/>
            <person name="Oheigeartaigh S.S."/>
            <person name="Byrne K.P."/>
            <person name="Wolfe K.H."/>
        </authorList>
    </citation>
    <scope>NUCLEOTIDE SEQUENCE [LARGE SCALE GENOMIC DNA]</scope>
    <source>
        <strain evidence="3">ATCC 24235 / CBS 4417 / NBRC 1672 / NRRL Y-8282 / UCD 70-5</strain>
    </source>
</reference>
<dbReference type="PANTHER" id="PTHR11560">
    <property type="entry name" value="39S RIBOSOMAL PROTEIN L10, MITOCHONDRIAL"/>
    <property type="match status" value="1"/>
</dbReference>
<evidence type="ECO:0008006" key="4">
    <source>
        <dbReference type="Google" id="ProtNLM"/>
    </source>
</evidence>
<dbReference type="GO" id="GO:0005762">
    <property type="term" value="C:mitochondrial large ribosomal subunit"/>
    <property type="evidence" value="ECO:0007669"/>
    <property type="project" value="EnsemblFungi"/>
</dbReference>
<evidence type="ECO:0000313" key="3">
    <source>
        <dbReference type="Proteomes" id="UP000005666"/>
    </source>
</evidence>
<dbReference type="RefSeq" id="XP_003684787.1">
    <property type="nucleotide sequence ID" value="XM_003684739.1"/>
</dbReference>
<evidence type="ECO:0000313" key="2">
    <source>
        <dbReference type="EMBL" id="CCE62353.1"/>
    </source>
</evidence>
<dbReference type="AlphaFoldDB" id="G8BRH7"/>
<name>G8BRH7_TETPH</name>
<keyword evidence="3" id="KW-1185">Reference proteome</keyword>
<dbReference type="OMA" id="FAHHNNL"/>
<dbReference type="InterPro" id="IPR043141">
    <property type="entry name" value="Ribosomal_uL10-like_sf"/>
</dbReference>
<evidence type="ECO:0000256" key="1">
    <source>
        <dbReference type="ARBA" id="ARBA00008889"/>
    </source>
</evidence>
<dbReference type="KEGG" id="tpf:TPHA_0C01980"/>
<dbReference type="HOGENOM" id="CLU_078018_1_0_1"/>
<sequence length="263" mass="29678">MNSLRLILPNTSFVKCFYNNAIPKVGLTSSLYHHFNGRCYSIETQNKGTKQGHNKVKLPVRKTVKPIDSRKTFLMDSYKNMMEKSSVVLFLHYNNLLKQEDDFFRFQVKANGGTLKKLRNGVFGAYLRASHLEDPCMPLKKGDKNNNHPLLPLLKGSTAAIVFDETDSVAVSKILKILQRHQDKLFVIGAKVENSVFDIEKLNKFKDLPSKAQLHSQLLGLLHALSGVGLVNTLENASKTLYMTLQSHNDNTLNTEKSEDSEN</sequence>
<dbReference type="OrthoDB" id="360689at2759"/>
<dbReference type="SUPFAM" id="SSF160369">
    <property type="entry name" value="Ribosomal protein L10-like"/>
    <property type="match status" value="1"/>
</dbReference>
<proteinExistence type="inferred from homology"/>
<dbReference type="EMBL" id="HE612858">
    <property type="protein sequence ID" value="CCE62353.1"/>
    <property type="molecule type" value="Genomic_DNA"/>
</dbReference>
<dbReference type="GeneID" id="11535194"/>
<dbReference type="GO" id="GO:0003735">
    <property type="term" value="F:structural constituent of ribosome"/>
    <property type="evidence" value="ECO:0007669"/>
    <property type="project" value="EnsemblFungi"/>
</dbReference>
<protein>
    <recommendedName>
        <fullName evidence="4">Ribosomal protein L10</fullName>
    </recommendedName>
</protein>
<dbReference type="Gene3D" id="3.30.70.1730">
    <property type="match status" value="1"/>
</dbReference>
<comment type="similarity">
    <text evidence="1">Belongs to the universal ribosomal protein uL10 family.</text>
</comment>
<gene>
    <name evidence="2" type="primary">TPHA0C01980</name>
    <name evidence="2" type="ordered locus">TPHA_0C01980</name>
</gene>
<organism evidence="2 3">
    <name type="scientific">Tetrapisispora phaffii (strain ATCC 24235 / CBS 4417 / NBRC 1672 / NRRL Y-8282 / UCD 70-5)</name>
    <name type="common">Yeast</name>
    <name type="synonym">Fabospora phaffii</name>
    <dbReference type="NCBI Taxonomy" id="1071381"/>
    <lineage>
        <taxon>Eukaryota</taxon>
        <taxon>Fungi</taxon>
        <taxon>Dikarya</taxon>
        <taxon>Ascomycota</taxon>
        <taxon>Saccharomycotina</taxon>
        <taxon>Saccharomycetes</taxon>
        <taxon>Saccharomycetales</taxon>
        <taxon>Saccharomycetaceae</taxon>
        <taxon>Tetrapisispora</taxon>
    </lineage>
</organism>
<dbReference type="CDD" id="cd05797">
    <property type="entry name" value="Ribosomal_L10"/>
    <property type="match status" value="1"/>
</dbReference>
<dbReference type="InterPro" id="IPR047865">
    <property type="entry name" value="Ribosomal_uL10_bac_type"/>
</dbReference>
<dbReference type="Proteomes" id="UP000005666">
    <property type="component" value="Chromosome 3"/>
</dbReference>
<dbReference type="STRING" id="1071381.G8BRH7"/>